<feature type="signal peptide" evidence="1">
    <location>
        <begin position="1"/>
        <end position="33"/>
    </location>
</feature>
<organism evidence="2 3">
    <name type="scientific">Streptomyces decoyicus</name>
    <dbReference type="NCBI Taxonomy" id="249567"/>
    <lineage>
        <taxon>Bacteria</taxon>
        <taxon>Bacillati</taxon>
        <taxon>Actinomycetota</taxon>
        <taxon>Actinomycetes</taxon>
        <taxon>Kitasatosporales</taxon>
        <taxon>Streptomycetaceae</taxon>
        <taxon>Streptomyces</taxon>
    </lineage>
</organism>
<gene>
    <name evidence="2" type="ORF">OG863_05550</name>
</gene>
<protein>
    <recommendedName>
        <fullName evidence="4">Htaa domain-containing protein</fullName>
    </recommendedName>
</protein>
<name>A0ABZ1FAT3_9ACTN</name>
<keyword evidence="1" id="KW-0732">Signal</keyword>
<proteinExistence type="predicted"/>
<keyword evidence="3" id="KW-1185">Reference proteome</keyword>
<sequence length="159" mass="16409">MKRSADTGRRRRTPAVVAVAVLAAVPMTGTSTAAAPAEAGAPAAGAGRAAAASPVGRWALKVSFEGHTYDSTVQFTPGGTAFIVGGGAGRWSRTGDGRFTFRIAEPMWSAQGDYLGRVSVDQSARLTGDTFTSSGVSRQYDADDVLTRSVQAHDTGTRS</sequence>
<evidence type="ECO:0000313" key="2">
    <source>
        <dbReference type="EMBL" id="WSB67469.1"/>
    </source>
</evidence>
<reference evidence="2 3" key="1">
    <citation type="submission" date="2022-10" db="EMBL/GenBank/DDBJ databases">
        <title>The complete genomes of actinobacterial strains from the NBC collection.</title>
        <authorList>
            <person name="Joergensen T.S."/>
            <person name="Alvarez Arevalo M."/>
            <person name="Sterndorff E.B."/>
            <person name="Faurdal D."/>
            <person name="Vuksanovic O."/>
            <person name="Mourched A.-S."/>
            <person name="Charusanti P."/>
            <person name="Shaw S."/>
            <person name="Blin K."/>
            <person name="Weber T."/>
        </authorList>
    </citation>
    <scope>NUCLEOTIDE SEQUENCE [LARGE SCALE GENOMIC DNA]</scope>
    <source>
        <strain evidence="2 3">NBC 01774</strain>
    </source>
</reference>
<dbReference type="Proteomes" id="UP001344251">
    <property type="component" value="Chromosome"/>
</dbReference>
<evidence type="ECO:0000313" key="3">
    <source>
        <dbReference type="Proteomes" id="UP001344251"/>
    </source>
</evidence>
<accession>A0ABZ1FAT3</accession>
<dbReference type="RefSeq" id="WP_326616762.1">
    <property type="nucleotide sequence ID" value="NZ_CP109106.1"/>
</dbReference>
<evidence type="ECO:0008006" key="4">
    <source>
        <dbReference type="Google" id="ProtNLM"/>
    </source>
</evidence>
<dbReference type="EMBL" id="CP109106">
    <property type="protein sequence ID" value="WSB67469.1"/>
    <property type="molecule type" value="Genomic_DNA"/>
</dbReference>
<evidence type="ECO:0000256" key="1">
    <source>
        <dbReference type="SAM" id="SignalP"/>
    </source>
</evidence>
<feature type="chain" id="PRO_5045230677" description="Htaa domain-containing protein" evidence="1">
    <location>
        <begin position="34"/>
        <end position="159"/>
    </location>
</feature>